<gene>
    <name evidence="2" type="ORF">AAU01_13670</name>
</gene>
<name>A0A4Y3NAD7_PAEAU</name>
<proteinExistence type="predicted"/>
<sequence>MTSSNSQSMKPATVAKKLGIYLPATPQEFQDSSISREEFAELQANPPEWLVELRRNGPHPRPVVAHKLNISISGLARGGVEDALTTAEITELLQAPPQWLVTERATHAAVRSEAQRVKDEAAKKAATKEARDNAAAKRDAPKTSKRDHA</sequence>
<dbReference type="EMBL" id="BJMD01000007">
    <property type="protein sequence ID" value="GEB18612.1"/>
    <property type="molecule type" value="Genomic_DNA"/>
</dbReference>
<dbReference type="Proteomes" id="UP000317715">
    <property type="component" value="Unassembled WGS sequence"/>
</dbReference>
<dbReference type="GeneID" id="97299053"/>
<dbReference type="Pfam" id="PF19460">
    <property type="entry name" value="DUF5997"/>
    <property type="match status" value="1"/>
</dbReference>
<feature type="compositionally biased region" description="Basic and acidic residues" evidence="1">
    <location>
        <begin position="113"/>
        <end position="149"/>
    </location>
</feature>
<comment type="caution">
    <text evidence="2">The sequence shown here is derived from an EMBL/GenBank/DDBJ whole genome shotgun (WGS) entry which is preliminary data.</text>
</comment>
<evidence type="ECO:0000313" key="3">
    <source>
        <dbReference type="Proteomes" id="UP000317715"/>
    </source>
</evidence>
<feature type="region of interest" description="Disordered" evidence="1">
    <location>
        <begin position="106"/>
        <end position="149"/>
    </location>
</feature>
<dbReference type="AlphaFoldDB" id="A0A4Y3NAD7"/>
<protein>
    <submittedName>
        <fullName evidence="2">Uncharacterized protein</fullName>
    </submittedName>
</protein>
<organism evidence="2 3">
    <name type="scientific">Paenarthrobacter aurescens</name>
    <name type="common">Arthrobacter aurescens</name>
    <dbReference type="NCBI Taxonomy" id="43663"/>
    <lineage>
        <taxon>Bacteria</taxon>
        <taxon>Bacillati</taxon>
        <taxon>Actinomycetota</taxon>
        <taxon>Actinomycetes</taxon>
        <taxon>Micrococcales</taxon>
        <taxon>Micrococcaceae</taxon>
        <taxon>Paenarthrobacter</taxon>
    </lineage>
</organism>
<evidence type="ECO:0000256" key="1">
    <source>
        <dbReference type="SAM" id="MobiDB-lite"/>
    </source>
</evidence>
<reference evidence="2 3" key="1">
    <citation type="submission" date="2019-06" db="EMBL/GenBank/DDBJ databases">
        <title>Whole genome shotgun sequence of Paenarthrobacter aurescens NBRC 12136.</title>
        <authorList>
            <person name="Hosoyama A."/>
            <person name="Uohara A."/>
            <person name="Ohji S."/>
            <person name="Ichikawa N."/>
        </authorList>
    </citation>
    <scope>NUCLEOTIDE SEQUENCE [LARGE SCALE GENOMIC DNA]</scope>
    <source>
        <strain evidence="2 3">NBRC 12136</strain>
    </source>
</reference>
<dbReference type="InterPro" id="IPR046039">
    <property type="entry name" value="DUF5997"/>
</dbReference>
<dbReference type="OrthoDB" id="3389921at2"/>
<dbReference type="RefSeq" id="WP_141282903.1">
    <property type="nucleotide sequence ID" value="NZ_BAAAWK010000001.1"/>
</dbReference>
<accession>A0A4Y3NAD7</accession>
<evidence type="ECO:0000313" key="2">
    <source>
        <dbReference type="EMBL" id="GEB18612.1"/>
    </source>
</evidence>
<keyword evidence="3" id="KW-1185">Reference proteome</keyword>